<reference evidence="1" key="1">
    <citation type="submission" date="2020-04" db="EMBL/GenBank/DDBJ databases">
        <authorList>
            <person name="Zhang T."/>
        </authorList>
    </citation>
    <scope>NUCLEOTIDE SEQUENCE</scope>
    <source>
        <strain evidence="1">HKST-UBA11</strain>
    </source>
</reference>
<dbReference type="EMBL" id="JAGQLH010000126">
    <property type="protein sequence ID" value="MCA9386328.1"/>
    <property type="molecule type" value="Genomic_DNA"/>
</dbReference>
<dbReference type="Proteomes" id="UP000754563">
    <property type="component" value="Unassembled WGS sequence"/>
</dbReference>
<accession>A0A955LA60</accession>
<sequence>MLYLNEVYPSSEFSTQERQERLITAALHDVKRLNQYNFNMVITPRVPRFSDGYGYDHADEGKQLILDKLPTLQSTHLDWKSIARAVEQHNKLHPAYEEEEEDDPRCLVNFIRQIDTTAILTFFDSYIRPIVTEQVERYEFLPHFSTDAIENFYTSTTLVDRAVIKTQMDYVIYMLGWIQNLKDTQLREFVLGNGVMATLKQFLTDSYHASLVNGNGSTASMEEVLDQWDQLVGKLY</sequence>
<organism evidence="1 2">
    <name type="scientific">Candidatus Dojkabacteria bacterium</name>
    <dbReference type="NCBI Taxonomy" id="2099670"/>
    <lineage>
        <taxon>Bacteria</taxon>
        <taxon>Candidatus Dojkabacteria</taxon>
    </lineage>
</organism>
<name>A0A955LA60_9BACT</name>
<protein>
    <submittedName>
        <fullName evidence="1">Uncharacterized protein</fullName>
    </submittedName>
</protein>
<dbReference type="AlphaFoldDB" id="A0A955LA60"/>
<gene>
    <name evidence="1" type="ORF">KC717_06810</name>
</gene>
<proteinExistence type="predicted"/>
<evidence type="ECO:0000313" key="1">
    <source>
        <dbReference type="EMBL" id="MCA9386328.1"/>
    </source>
</evidence>
<comment type="caution">
    <text evidence="1">The sequence shown here is derived from an EMBL/GenBank/DDBJ whole genome shotgun (WGS) entry which is preliminary data.</text>
</comment>
<evidence type="ECO:0000313" key="2">
    <source>
        <dbReference type="Proteomes" id="UP000754563"/>
    </source>
</evidence>
<reference evidence="1" key="2">
    <citation type="journal article" date="2021" name="Microbiome">
        <title>Successional dynamics and alternative stable states in a saline activated sludge microbial community over 9 years.</title>
        <authorList>
            <person name="Wang Y."/>
            <person name="Ye J."/>
            <person name="Ju F."/>
            <person name="Liu L."/>
            <person name="Boyd J.A."/>
            <person name="Deng Y."/>
            <person name="Parks D.H."/>
            <person name="Jiang X."/>
            <person name="Yin X."/>
            <person name="Woodcroft B.J."/>
            <person name="Tyson G.W."/>
            <person name="Hugenholtz P."/>
            <person name="Polz M.F."/>
            <person name="Zhang T."/>
        </authorList>
    </citation>
    <scope>NUCLEOTIDE SEQUENCE</scope>
    <source>
        <strain evidence="1">HKST-UBA11</strain>
    </source>
</reference>